<evidence type="ECO:0000313" key="4">
    <source>
        <dbReference type="Proteomes" id="UP000183263"/>
    </source>
</evidence>
<keyword evidence="2" id="KW-0812">Transmembrane</keyword>
<feature type="transmembrane region" description="Helical" evidence="2">
    <location>
        <begin position="237"/>
        <end position="262"/>
    </location>
</feature>
<reference evidence="3 4" key="1">
    <citation type="submission" date="2016-10" db="EMBL/GenBank/DDBJ databases">
        <authorList>
            <person name="de Groot N.N."/>
        </authorList>
    </citation>
    <scope>NUCLEOTIDE SEQUENCE [LARGE SCALE GENOMIC DNA]</scope>
    <source>
        <strain evidence="3 4">DSM 44892</strain>
    </source>
</reference>
<evidence type="ECO:0000256" key="2">
    <source>
        <dbReference type="SAM" id="Phobius"/>
    </source>
</evidence>
<accession>A0A1G8H1M7</accession>
<dbReference type="OrthoDB" id="4564907at2"/>
<feature type="region of interest" description="Disordered" evidence="1">
    <location>
        <begin position="267"/>
        <end position="289"/>
    </location>
</feature>
<keyword evidence="2" id="KW-0472">Membrane</keyword>
<protein>
    <submittedName>
        <fullName evidence="3">Membrane protein</fullName>
    </submittedName>
</protein>
<feature type="transmembrane region" description="Helical" evidence="2">
    <location>
        <begin position="198"/>
        <end position="217"/>
    </location>
</feature>
<dbReference type="EMBL" id="FNDN01000004">
    <property type="protein sequence ID" value="SDI00572.1"/>
    <property type="molecule type" value="Genomic_DNA"/>
</dbReference>
<evidence type="ECO:0000256" key="1">
    <source>
        <dbReference type="SAM" id="MobiDB-lite"/>
    </source>
</evidence>
<dbReference type="Proteomes" id="UP000183263">
    <property type="component" value="Unassembled WGS sequence"/>
</dbReference>
<name>A0A1G8H1M7_9NOCA</name>
<feature type="transmembrane region" description="Helical" evidence="2">
    <location>
        <begin position="144"/>
        <end position="165"/>
    </location>
</feature>
<organism evidence="3 4">
    <name type="scientific">Rhodococcus triatomae</name>
    <dbReference type="NCBI Taxonomy" id="300028"/>
    <lineage>
        <taxon>Bacteria</taxon>
        <taxon>Bacillati</taxon>
        <taxon>Actinomycetota</taxon>
        <taxon>Actinomycetes</taxon>
        <taxon>Mycobacteriales</taxon>
        <taxon>Nocardiaceae</taxon>
        <taxon>Rhodococcus</taxon>
    </lineage>
</organism>
<feature type="transmembrane region" description="Helical" evidence="2">
    <location>
        <begin position="50"/>
        <end position="69"/>
    </location>
</feature>
<sequence length="289" mass="30351">MAPSTERDRREQGYPALLRAVFRGRPAGRTVTRVLVGLARIEWVDRSMTLAAQLFTSVLPVIIAGSVFMDSTIAGRSLLTQLGFDPSTVMPPGEFESTSSAAAFGVVGLLMVVVSGTSFARALARTYGRVWTVPVIGLAQSWRWFSVLFAVIASSVLVGVIQLSASGGLVVAGQWIVWACVWTLCPYLLTLGAVSGRVLVWTGAVTATLMTAIHTVGRVLLPHATAEAQAHFGTLGIVFTVIGWLFVLSLALVAAPVVVAALPVGEGTEPAGDTSADPPSSTGFRDEQA</sequence>
<keyword evidence="2" id="KW-1133">Transmembrane helix</keyword>
<evidence type="ECO:0000313" key="3">
    <source>
        <dbReference type="EMBL" id="SDI00572.1"/>
    </source>
</evidence>
<dbReference type="RefSeq" id="WP_139183210.1">
    <property type="nucleotide sequence ID" value="NZ_CP048813.1"/>
</dbReference>
<dbReference type="AlphaFoldDB" id="A0A1G8H1M7"/>
<feature type="transmembrane region" description="Helical" evidence="2">
    <location>
        <begin position="171"/>
        <end position="191"/>
    </location>
</feature>
<keyword evidence="4" id="KW-1185">Reference proteome</keyword>
<gene>
    <name evidence="3" type="ORF">SAMN05444695_104282</name>
</gene>
<feature type="transmembrane region" description="Helical" evidence="2">
    <location>
        <begin position="101"/>
        <end position="123"/>
    </location>
</feature>
<proteinExistence type="predicted"/>